<gene>
    <name evidence="2" type="ORF">E2C01_079549</name>
</gene>
<dbReference type="Proteomes" id="UP000324222">
    <property type="component" value="Unassembled WGS sequence"/>
</dbReference>
<accession>A0A5B7IRP8</accession>
<evidence type="ECO:0000313" key="3">
    <source>
        <dbReference type="Proteomes" id="UP000324222"/>
    </source>
</evidence>
<proteinExistence type="predicted"/>
<name>A0A5B7IRP8_PORTR</name>
<feature type="region of interest" description="Disordered" evidence="1">
    <location>
        <begin position="45"/>
        <end position="73"/>
    </location>
</feature>
<sequence>MWSGVVVLGAAVDGAGDPRIRQVTGVMSRREVTFPVLTVTTASDEMCGTPRSPAVPRPSRTSCASRAAEGRVL</sequence>
<dbReference type="AlphaFoldDB" id="A0A5B7IRP8"/>
<reference evidence="2 3" key="1">
    <citation type="submission" date="2019-05" db="EMBL/GenBank/DDBJ databases">
        <title>Another draft genome of Portunus trituberculatus and its Hox gene families provides insights of decapod evolution.</title>
        <authorList>
            <person name="Jeong J.-H."/>
            <person name="Song I."/>
            <person name="Kim S."/>
            <person name="Choi T."/>
            <person name="Kim D."/>
            <person name="Ryu S."/>
            <person name="Kim W."/>
        </authorList>
    </citation>
    <scope>NUCLEOTIDE SEQUENCE [LARGE SCALE GENOMIC DNA]</scope>
    <source>
        <tissue evidence="2">Muscle</tissue>
    </source>
</reference>
<keyword evidence="3" id="KW-1185">Reference proteome</keyword>
<evidence type="ECO:0000313" key="2">
    <source>
        <dbReference type="EMBL" id="MPC84799.1"/>
    </source>
</evidence>
<organism evidence="2 3">
    <name type="scientific">Portunus trituberculatus</name>
    <name type="common">Swimming crab</name>
    <name type="synonym">Neptunus trituberculatus</name>
    <dbReference type="NCBI Taxonomy" id="210409"/>
    <lineage>
        <taxon>Eukaryota</taxon>
        <taxon>Metazoa</taxon>
        <taxon>Ecdysozoa</taxon>
        <taxon>Arthropoda</taxon>
        <taxon>Crustacea</taxon>
        <taxon>Multicrustacea</taxon>
        <taxon>Malacostraca</taxon>
        <taxon>Eumalacostraca</taxon>
        <taxon>Eucarida</taxon>
        <taxon>Decapoda</taxon>
        <taxon>Pleocyemata</taxon>
        <taxon>Brachyura</taxon>
        <taxon>Eubrachyura</taxon>
        <taxon>Portunoidea</taxon>
        <taxon>Portunidae</taxon>
        <taxon>Portuninae</taxon>
        <taxon>Portunus</taxon>
    </lineage>
</organism>
<protein>
    <submittedName>
        <fullName evidence="2">Uncharacterized protein</fullName>
    </submittedName>
</protein>
<dbReference type="EMBL" id="VSRR010066460">
    <property type="protein sequence ID" value="MPC84799.1"/>
    <property type="molecule type" value="Genomic_DNA"/>
</dbReference>
<comment type="caution">
    <text evidence="2">The sequence shown here is derived from an EMBL/GenBank/DDBJ whole genome shotgun (WGS) entry which is preliminary data.</text>
</comment>
<evidence type="ECO:0000256" key="1">
    <source>
        <dbReference type="SAM" id="MobiDB-lite"/>
    </source>
</evidence>